<evidence type="ECO:0000256" key="1">
    <source>
        <dbReference type="SAM" id="MobiDB-lite"/>
    </source>
</evidence>
<evidence type="ECO:0000313" key="2">
    <source>
        <dbReference type="Proteomes" id="UP000694915"/>
    </source>
</evidence>
<organism evidence="2 3">
    <name type="scientific">Microtus ochrogaster</name>
    <name type="common">Prairie vole</name>
    <dbReference type="NCBI Taxonomy" id="79684"/>
    <lineage>
        <taxon>Eukaryota</taxon>
        <taxon>Metazoa</taxon>
        <taxon>Chordata</taxon>
        <taxon>Craniata</taxon>
        <taxon>Vertebrata</taxon>
        <taxon>Euteleostomi</taxon>
        <taxon>Mammalia</taxon>
        <taxon>Eutheria</taxon>
        <taxon>Euarchontoglires</taxon>
        <taxon>Glires</taxon>
        <taxon>Rodentia</taxon>
        <taxon>Myomorpha</taxon>
        <taxon>Muroidea</taxon>
        <taxon>Cricetidae</taxon>
        <taxon>Arvicolinae</taxon>
        <taxon>Microtus</taxon>
    </lineage>
</organism>
<protein>
    <submittedName>
        <fullName evidence="3">Histone deacetylase 2</fullName>
    </submittedName>
</protein>
<reference evidence="3" key="1">
    <citation type="submission" date="2025-08" db="UniProtKB">
        <authorList>
            <consortium name="RefSeq"/>
        </authorList>
    </citation>
    <scope>IDENTIFICATION</scope>
</reference>
<sequence length="191" mass="21609">MLGGGGYTIRNVARCWTYETAVALDCEIPNELPYNDYFEYFGPDFKLHISPSNMTNQNTPEYMEKIKQRLFENLRMLPHAPGVQMQAIPEDAVHEESGDEDGEDPDKRISIRASDKRIACDEEFSDSEDEGEGGRRNVADHKKGAKKARIEEDKKETEDKKTDVKEEDKSKDSSGEKTDTKGAKSEQLSNP</sequence>
<feature type="compositionally biased region" description="Basic and acidic residues" evidence="1">
    <location>
        <begin position="105"/>
        <end position="120"/>
    </location>
</feature>
<keyword evidence="2" id="KW-1185">Reference proteome</keyword>
<dbReference type="Gene3D" id="3.40.800.20">
    <property type="entry name" value="Histone deacetylase domain"/>
    <property type="match status" value="1"/>
</dbReference>
<dbReference type="PANTHER" id="PTHR48252">
    <property type="entry name" value="HISTONE DEACETYLASE 2-RELATED"/>
    <property type="match status" value="1"/>
</dbReference>
<dbReference type="InterPro" id="IPR023696">
    <property type="entry name" value="Ureohydrolase_dom_sf"/>
</dbReference>
<dbReference type="PANTHER" id="PTHR48252:SF77">
    <property type="entry name" value="HISTONE DEACETYLASE DOMAIN-CONTAINING PROTEIN"/>
    <property type="match status" value="1"/>
</dbReference>
<feature type="compositionally biased region" description="Basic and acidic residues" evidence="1">
    <location>
        <begin position="132"/>
        <end position="184"/>
    </location>
</feature>
<name>A0ABM0LT78_MICOH</name>
<accession>A0ABM0LT78</accession>
<gene>
    <name evidence="3" type="primary">LOC101998133</name>
</gene>
<evidence type="ECO:0000313" key="3">
    <source>
        <dbReference type="RefSeq" id="XP_005372361.2"/>
    </source>
</evidence>
<dbReference type="GeneID" id="101998133"/>
<feature type="compositionally biased region" description="Acidic residues" evidence="1">
    <location>
        <begin position="121"/>
        <end position="131"/>
    </location>
</feature>
<proteinExistence type="predicted"/>
<dbReference type="InterPro" id="IPR037138">
    <property type="entry name" value="His_deacetylse_dom_sf"/>
</dbReference>
<dbReference type="SUPFAM" id="SSF52768">
    <property type="entry name" value="Arginase/deacetylase"/>
    <property type="match status" value="1"/>
</dbReference>
<dbReference type="Proteomes" id="UP000694915">
    <property type="component" value="Unplaced"/>
</dbReference>
<dbReference type="RefSeq" id="XP_005372361.2">
    <property type="nucleotide sequence ID" value="XM_005372304.2"/>
</dbReference>
<feature type="region of interest" description="Disordered" evidence="1">
    <location>
        <begin position="92"/>
        <end position="191"/>
    </location>
</feature>